<evidence type="ECO:0000313" key="4">
    <source>
        <dbReference type="EMBL" id="CAB1369514.1"/>
    </source>
</evidence>
<dbReference type="InterPro" id="IPR012318">
    <property type="entry name" value="HTH_CRP"/>
</dbReference>
<keyword evidence="1" id="KW-0805">Transcription regulation</keyword>
<reference evidence="4 5" key="1">
    <citation type="submission" date="2020-03" db="EMBL/GenBank/DDBJ databases">
        <authorList>
            <consortium name="Genoscope - CEA"/>
            <person name="William W."/>
        </authorList>
    </citation>
    <scope>NUCLEOTIDE SEQUENCE [LARGE SCALE GENOMIC DNA]</scope>
    <source>
        <strain evidence="5">DSM 16959</strain>
    </source>
</reference>
<dbReference type="AlphaFoldDB" id="A0A6S6XX30"/>
<dbReference type="SMART" id="SM00100">
    <property type="entry name" value="cNMP"/>
    <property type="match status" value="1"/>
</dbReference>
<dbReference type="PANTHER" id="PTHR24567:SF28">
    <property type="entry name" value="LISTERIOLYSIN REGULATORY PROTEIN"/>
    <property type="match status" value="1"/>
</dbReference>
<accession>A0A6S6XX30</accession>
<protein>
    <recommendedName>
        <fullName evidence="6">Crp/Fnr family transcriptional regulator</fullName>
    </recommendedName>
</protein>
<dbReference type="PROSITE" id="PS51063">
    <property type="entry name" value="HTH_CRP_2"/>
    <property type="match status" value="1"/>
</dbReference>
<dbReference type="RefSeq" id="WP_145771359.1">
    <property type="nucleotide sequence ID" value="NZ_LR778301.1"/>
</dbReference>
<dbReference type="Pfam" id="PF13545">
    <property type="entry name" value="HTH_Crp_2"/>
    <property type="match status" value="1"/>
</dbReference>
<organism evidence="4 5">
    <name type="scientific">Denitratisoma oestradiolicum</name>
    <dbReference type="NCBI Taxonomy" id="311182"/>
    <lineage>
        <taxon>Bacteria</taxon>
        <taxon>Pseudomonadati</taxon>
        <taxon>Pseudomonadota</taxon>
        <taxon>Betaproteobacteria</taxon>
        <taxon>Nitrosomonadales</taxon>
        <taxon>Sterolibacteriaceae</taxon>
        <taxon>Denitratisoma</taxon>
    </lineage>
</organism>
<evidence type="ECO:0000256" key="1">
    <source>
        <dbReference type="ARBA" id="ARBA00023015"/>
    </source>
</evidence>
<proteinExistence type="predicted"/>
<sequence length="255" mass="28335">MAAPRERVIIKQVDLPQRKGRSDCKSCDLRDVMLCSDVTVDQLADFHTWIDDFVVPPGGTLFQAGEPTDGIYCIRTGTVKLIKFSSTGAPRIVRIVKRWNVVGMESVFSPTFENTAVAVGEVAVCRIPLENFRSMVVQNPSLQRRLLEMSHQALREAETWLSELAGGSALARERMARLLLQLRDGKTDRIHRFSLEDIGAMLGISIETASRILAEFTRQGTLVKREGGLARRYYQADIPALERIAGLTDDSGESA</sequence>
<dbReference type="SUPFAM" id="SSF46785">
    <property type="entry name" value="Winged helix' DNA-binding domain"/>
    <property type="match status" value="1"/>
</dbReference>
<dbReference type="OrthoDB" id="7643467at2"/>
<dbReference type="InterPro" id="IPR036390">
    <property type="entry name" value="WH_DNA-bd_sf"/>
</dbReference>
<keyword evidence="3" id="KW-0804">Transcription</keyword>
<dbReference type="CDD" id="cd00038">
    <property type="entry name" value="CAP_ED"/>
    <property type="match status" value="1"/>
</dbReference>
<evidence type="ECO:0008006" key="6">
    <source>
        <dbReference type="Google" id="ProtNLM"/>
    </source>
</evidence>
<keyword evidence="2" id="KW-0238">DNA-binding</keyword>
<evidence type="ECO:0000256" key="3">
    <source>
        <dbReference type="ARBA" id="ARBA00023163"/>
    </source>
</evidence>
<dbReference type="KEGG" id="doe:DENOEST_2349"/>
<dbReference type="InterPro" id="IPR036388">
    <property type="entry name" value="WH-like_DNA-bd_sf"/>
</dbReference>
<dbReference type="GO" id="GO:0003700">
    <property type="term" value="F:DNA-binding transcription factor activity"/>
    <property type="evidence" value="ECO:0007669"/>
    <property type="project" value="TreeGrafter"/>
</dbReference>
<dbReference type="SMART" id="SM00419">
    <property type="entry name" value="HTH_CRP"/>
    <property type="match status" value="1"/>
</dbReference>
<dbReference type="GO" id="GO:0003677">
    <property type="term" value="F:DNA binding"/>
    <property type="evidence" value="ECO:0007669"/>
    <property type="project" value="UniProtKB-KW"/>
</dbReference>
<keyword evidence="5" id="KW-1185">Reference proteome</keyword>
<dbReference type="GO" id="GO:0005829">
    <property type="term" value="C:cytosol"/>
    <property type="evidence" value="ECO:0007669"/>
    <property type="project" value="TreeGrafter"/>
</dbReference>
<dbReference type="InterPro" id="IPR000595">
    <property type="entry name" value="cNMP-bd_dom"/>
</dbReference>
<dbReference type="Gene3D" id="2.60.120.10">
    <property type="entry name" value="Jelly Rolls"/>
    <property type="match status" value="1"/>
</dbReference>
<evidence type="ECO:0000256" key="2">
    <source>
        <dbReference type="ARBA" id="ARBA00023125"/>
    </source>
</evidence>
<dbReference type="InterPro" id="IPR050397">
    <property type="entry name" value="Env_Response_Regulators"/>
</dbReference>
<gene>
    <name evidence="4" type="ORF">DENOEST_2349</name>
</gene>
<evidence type="ECO:0000313" key="5">
    <source>
        <dbReference type="Proteomes" id="UP000515733"/>
    </source>
</evidence>
<dbReference type="PANTHER" id="PTHR24567">
    <property type="entry name" value="CRP FAMILY TRANSCRIPTIONAL REGULATORY PROTEIN"/>
    <property type="match status" value="1"/>
</dbReference>
<dbReference type="Gene3D" id="1.10.10.10">
    <property type="entry name" value="Winged helix-like DNA-binding domain superfamily/Winged helix DNA-binding domain"/>
    <property type="match status" value="1"/>
</dbReference>
<name>A0A6S6XX30_9PROT</name>
<dbReference type="Pfam" id="PF00027">
    <property type="entry name" value="cNMP_binding"/>
    <property type="match status" value="1"/>
</dbReference>
<dbReference type="EMBL" id="LR778301">
    <property type="protein sequence ID" value="CAB1369514.1"/>
    <property type="molecule type" value="Genomic_DNA"/>
</dbReference>
<dbReference type="PROSITE" id="PS50042">
    <property type="entry name" value="CNMP_BINDING_3"/>
    <property type="match status" value="1"/>
</dbReference>
<dbReference type="InterPro" id="IPR018490">
    <property type="entry name" value="cNMP-bd_dom_sf"/>
</dbReference>
<dbReference type="SUPFAM" id="SSF51206">
    <property type="entry name" value="cAMP-binding domain-like"/>
    <property type="match status" value="1"/>
</dbReference>
<dbReference type="InterPro" id="IPR014710">
    <property type="entry name" value="RmlC-like_jellyroll"/>
</dbReference>
<dbReference type="Proteomes" id="UP000515733">
    <property type="component" value="Chromosome"/>
</dbReference>